<evidence type="ECO:0000313" key="3">
    <source>
        <dbReference type="Proteomes" id="UP001165121"/>
    </source>
</evidence>
<feature type="region of interest" description="Disordered" evidence="1">
    <location>
        <begin position="539"/>
        <end position="572"/>
    </location>
</feature>
<dbReference type="EMBL" id="BSXT01000032">
    <property type="protein sequence ID" value="GMF15327.1"/>
    <property type="molecule type" value="Genomic_DNA"/>
</dbReference>
<sequence>MASEHGTPPEGLECMATMDDITLEDGNYCEFQTAPSGRWHAALFCADVVEQLLASQFHTFMKKVQEADCKAELRRLVAKGPPVWLEDKHALPLPEGDAHISQIWFARDGRERSAKLDGALEGEARDKLWSELRQLMEAMEEDKEEVRMALTSAMFVLILTTLAIVVSSATLPAGRDLNTSDYWREDRPRSHQPHWKRQADGKVVSAINDSTPNTFAAYHDAVEAQTPWIAKWVLSAQGRRTLKKDIPRLLMYNLVSPMDYGSSIRSSNVRRRRNKAIGMFLTDNMALPLLKSLGNVAWNLIQSHYVGYFEDEIFAKRLEVMNSSEMIREFNLSVPIDDGEVEETRPNVTMRYTFDGASQRTVLYSPYNAAFTPYGGYSDQYYTRTDNLPPPTLPADSYPWLWSPRLDLLQSITRQLIQTLIRDDVEKSESDAASFGRSISRQLRDLVEQKLPNTRNASVVTSVAARVINESLDRSATNPQDVRALEQIQLMFDEFHFETGIPRFRLRSNDTHSVFPSFPAFLRATQVNIGERNISLAEESNATSISRGSRDAESSESFTLGSHSDGSSSSVNKTADFSSRSGVYAALLNFYAYPSVDRWMVARDKTFNEENSSTNECVLESPCWMQSGVTVYTPSLTTLMLHKMFSDARVNSLTKRTTRITALLTMVKVAFEAERRALKHGLQAPSTVWYAKHDLDVDEFADAVLGAVNMSKSEDPIPLHVFEKFMNERVPVLDEIVSYYADTIHDTKTSMGLNHSISMLDKFAESELVKLVSLLVSEMKILDRSITSYMENRAANMQYQEVVSATQRGDLYNGSEYTLVGFGFMLLATNDKNVLGANVPSRELAADQSNTNNTKPLELRHAIPDPHLFTVVEADAPDFIAGSVVAAATPVLATGSEVWADWEVYESAAPEVAAWVVAVEVEVEVAAPLAVDGVVFAVVAPLDMAVAEVDACVFDAMNTSVDEEGHGVVAPVGVVPPETPTDTPGLPPLTPVPVLKPLFSPLVSPLASPLEMVEAVSSSQGISALRPAKRR</sequence>
<keyword evidence="3" id="KW-1185">Reference proteome</keyword>
<accession>A0A9W6THM8</accession>
<feature type="region of interest" description="Disordered" evidence="1">
    <location>
        <begin position="177"/>
        <end position="199"/>
    </location>
</feature>
<protein>
    <submittedName>
        <fullName evidence="2">Unnamed protein product</fullName>
    </submittedName>
</protein>
<organism evidence="2 3">
    <name type="scientific">Phytophthora fragariaefolia</name>
    <dbReference type="NCBI Taxonomy" id="1490495"/>
    <lineage>
        <taxon>Eukaryota</taxon>
        <taxon>Sar</taxon>
        <taxon>Stramenopiles</taxon>
        <taxon>Oomycota</taxon>
        <taxon>Peronosporomycetes</taxon>
        <taxon>Peronosporales</taxon>
        <taxon>Peronosporaceae</taxon>
        <taxon>Phytophthora</taxon>
    </lineage>
</organism>
<proteinExistence type="predicted"/>
<evidence type="ECO:0000313" key="2">
    <source>
        <dbReference type="EMBL" id="GMF15327.1"/>
    </source>
</evidence>
<dbReference type="Proteomes" id="UP001165121">
    <property type="component" value="Unassembled WGS sequence"/>
</dbReference>
<name>A0A9W6THM8_9STRA</name>
<comment type="caution">
    <text evidence="2">The sequence shown here is derived from an EMBL/GenBank/DDBJ whole genome shotgun (WGS) entry which is preliminary data.</text>
</comment>
<feature type="compositionally biased region" description="Low complexity" evidence="1">
    <location>
        <begin position="561"/>
        <end position="570"/>
    </location>
</feature>
<gene>
    <name evidence="2" type="ORF">Pfra01_000038600</name>
</gene>
<evidence type="ECO:0000256" key="1">
    <source>
        <dbReference type="SAM" id="MobiDB-lite"/>
    </source>
</evidence>
<dbReference type="OrthoDB" id="162255at2759"/>
<reference evidence="2" key="1">
    <citation type="submission" date="2023-04" db="EMBL/GenBank/DDBJ databases">
        <title>Phytophthora fragariaefolia NBRC 109709.</title>
        <authorList>
            <person name="Ichikawa N."/>
            <person name="Sato H."/>
            <person name="Tonouchi N."/>
        </authorList>
    </citation>
    <scope>NUCLEOTIDE SEQUENCE</scope>
    <source>
        <strain evidence="2">NBRC 109709</strain>
    </source>
</reference>
<dbReference type="AlphaFoldDB" id="A0A9W6THM8"/>